<sequence>MLILLLLLWLAVYICSIFTAVIKLREVNGALQVLSKYIDSADVTGSGYIVSGSGLLKKDNYEKCLSNALTKFPIICKYSDYYTGALEYGASDMQNYLTAIKLYNQLAMKSNYVMEELKSALNPIQSLKTLISLPGTVLSWVGISHKKSFSTVLNILCWIAVYLLGLYSDEIKELINLILKNLINA</sequence>
<protein>
    <submittedName>
        <fullName evidence="1">Uncharacterized protein</fullName>
    </submittedName>
</protein>
<accession>A0A0J9CH15</accession>
<reference evidence="1 2" key="1">
    <citation type="submission" date="2011-04" db="EMBL/GenBank/DDBJ databases">
        <title>The Genome Sequence of Clostridium citroniae WAL-19142.</title>
        <authorList>
            <consortium name="The Broad Institute Genome Sequencing Platform"/>
            <person name="Earl A."/>
            <person name="Ward D."/>
            <person name="Feldgarden M."/>
            <person name="Gevers D."/>
            <person name="Warren Y.A."/>
            <person name="Tyrrell K.L."/>
            <person name="Citron D.M."/>
            <person name="Goldstein E.J."/>
            <person name="Daigneault M."/>
            <person name="Allen-Vercoe E."/>
            <person name="Young S.K."/>
            <person name="Zeng Q."/>
            <person name="Gargeya S."/>
            <person name="Fitzgerald M."/>
            <person name="Haas B."/>
            <person name="Abouelleil A."/>
            <person name="Alvarado L."/>
            <person name="Arachchi H.M."/>
            <person name="Berlin A."/>
            <person name="Brown A."/>
            <person name="Chapman S.B."/>
            <person name="Chen Z."/>
            <person name="Dunbar C."/>
            <person name="Freedman E."/>
            <person name="Gearin G."/>
            <person name="Gellesch M."/>
            <person name="Goldberg J."/>
            <person name="Griggs A."/>
            <person name="Gujja S."/>
            <person name="Heilman E.R."/>
            <person name="Heiman D."/>
            <person name="Howarth C."/>
            <person name="Larson L."/>
            <person name="Lui A."/>
            <person name="MacDonald P.J."/>
            <person name="Mehta T."/>
            <person name="Montmayeur A."/>
            <person name="Murphy C."/>
            <person name="Neiman D."/>
            <person name="Pearson M."/>
            <person name="Priest M."/>
            <person name="Roberts A."/>
            <person name="Saif S."/>
            <person name="Shea T."/>
            <person name="Shenoy N."/>
            <person name="Sisk P."/>
            <person name="Stolte C."/>
            <person name="Sykes S."/>
            <person name="White J."/>
            <person name="Yandava C."/>
            <person name="Wortman J."/>
            <person name="Nusbaum C."/>
            <person name="Birren B."/>
        </authorList>
    </citation>
    <scope>NUCLEOTIDE SEQUENCE [LARGE SCALE GENOMIC DNA]</scope>
    <source>
        <strain evidence="1 2">WAL-19142</strain>
    </source>
</reference>
<evidence type="ECO:0000313" key="1">
    <source>
        <dbReference type="EMBL" id="KMW23631.1"/>
    </source>
</evidence>
<dbReference type="AlphaFoldDB" id="A0A0J9CH15"/>
<gene>
    <name evidence="1" type="ORF">HMPREF9470_00847</name>
</gene>
<dbReference type="RefSeq" id="WP_048929277.1">
    <property type="nucleotide sequence ID" value="NZ_KQ235876.1"/>
</dbReference>
<name>A0A0J9CH15_9FIRM</name>
<dbReference type="Proteomes" id="UP000037392">
    <property type="component" value="Unassembled WGS sequence"/>
</dbReference>
<comment type="caution">
    <text evidence="1">The sequence shown here is derived from an EMBL/GenBank/DDBJ whole genome shotgun (WGS) entry which is preliminary data.</text>
</comment>
<dbReference type="PATRIC" id="fig|742734.4.peg.900"/>
<dbReference type="EMBL" id="ADLK01000005">
    <property type="protein sequence ID" value="KMW23631.1"/>
    <property type="molecule type" value="Genomic_DNA"/>
</dbReference>
<proteinExistence type="predicted"/>
<evidence type="ECO:0000313" key="2">
    <source>
        <dbReference type="Proteomes" id="UP000037392"/>
    </source>
</evidence>
<organism evidence="1 2">
    <name type="scientific">[Clostridium] citroniae WAL-19142</name>
    <dbReference type="NCBI Taxonomy" id="742734"/>
    <lineage>
        <taxon>Bacteria</taxon>
        <taxon>Bacillati</taxon>
        <taxon>Bacillota</taxon>
        <taxon>Clostridia</taxon>
        <taxon>Lachnospirales</taxon>
        <taxon>Lachnospiraceae</taxon>
        <taxon>Enterocloster</taxon>
    </lineage>
</organism>
<dbReference type="OrthoDB" id="2066846at2"/>
<dbReference type="GeneID" id="93165621"/>